<evidence type="ECO:0000313" key="4">
    <source>
        <dbReference type="EMBL" id="KAL1531722.1"/>
    </source>
</evidence>
<gene>
    <name evidence="4" type="ORF">AAHA92_31829</name>
</gene>
<accession>A0ABD1FJ90</accession>
<name>A0ABD1FJ90_SALDI</name>
<dbReference type="Pfam" id="PF12874">
    <property type="entry name" value="zf-met"/>
    <property type="match status" value="2"/>
</dbReference>
<feature type="domain" description="C2H2-type" evidence="2">
    <location>
        <begin position="274"/>
        <end position="298"/>
    </location>
</feature>
<feature type="compositionally biased region" description="Basic residues" evidence="1">
    <location>
        <begin position="96"/>
        <end position="107"/>
    </location>
</feature>
<protein>
    <recommendedName>
        <fullName evidence="6">C2H2-type domain-containing protein</fullName>
    </recommendedName>
</protein>
<feature type="domain" description="U1-type" evidence="3">
    <location>
        <begin position="271"/>
        <end position="305"/>
    </location>
</feature>
<dbReference type="Gene3D" id="3.30.160.60">
    <property type="entry name" value="Classic Zinc Finger"/>
    <property type="match status" value="2"/>
</dbReference>
<dbReference type="SUPFAM" id="SSF57667">
    <property type="entry name" value="beta-beta-alpha zinc fingers"/>
    <property type="match status" value="2"/>
</dbReference>
<reference evidence="4 5" key="1">
    <citation type="submission" date="2024-06" db="EMBL/GenBank/DDBJ databases">
        <title>A chromosome level genome sequence of Diviner's sage (Salvia divinorum).</title>
        <authorList>
            <person name="Ford S.A."/>
            <person name="Ro D.-K."/>
            <person name="Ness R.W."/>
            <person name="Phillips M.A."/>
        </authorList>
    </citation>
    <scope>NUCLEOTIDE SEQUENCE [LARGE SCALE GENOMIC DNA]</scope>
    <source>
        <strain evidence="4">SAF-2024a</strain>
        <tissue evidence="4">Leaf</tissue>
    </source>
</reference>
<comment type="caution">
    <text evidence="4">The sequence shown here is derived from an EMBL/GenBank/DDBJ whole genome shotgun (WGS) entry which is preliminary data.</text>
</comment>
<dbReference type="InterPro" id="IPR013087">
    <property type="entry name" value="Znf_C2H2_type"/>
</dbReference>
<dbReference type="SMART" id="SM00451">
    <property type="entry name" value="ZnF_U1"/>
    <property type="match status" value="2"/>
</dbReference>
<keyword evidence="5" id="KW-1185">Reference proteome</keyword>
<dbReference type="SMART" id="SM00355">
    <property type="entry name" value="ZnF_C2H2"/>
    <property type="match status" value="2"/>
</dbReference>
<dbReference type="PANTHER" id="PTHR47487:SF8">
    <property type="entry name" value="OS08G0270900 PROTEIN"/>
    <property type="match status" value="1"/>
</dbReference>
<dbReference type="Proteomes" id="UP001567538">
    <property type="component" value="Unassembled WGS sequence"/>
</dbReference>
<dbReference type="AlphaFoldDB" id="A0ABD1FJ90"/>
<dbReference type="EMBL" id="JBEAFC010000014">
    <property type="protein sequence ID" value="KAL1531722.1"/>
    <property type="molecule type" value="Genomic_DNA"/>
</dbReference>
<sequence length="325" mass="36582">MDGDEQKPDPSLLKLQHPSMLCDASLESNRTLSFKVWMVERAASQEGVASMNAQSSKTQTPPPGLLMIKDEPWQGPPPGMSRDEHWSSAARDLSGRRNKSIIPKRPRLLQGPPGISRNEHLNPPCNKVQTHPPPNETIIPKRPRLLPQESWQGPPPGISRDEHLNPPYELPFSRANPSPRPNQFQELKLLPNTIVPSRPRSFLKRKATPGKPATPPPPPSKMRKSAENLVCHLCQVSCSSALVMQQHLKGRQHKAKISYMKMKRESATTTAAKPRCDLCEIWCPDMDALQMHFKGQKHKAKYSFEQHLKGRQHGVKQDLKCRGLL</sequence>
<organism evidence="4 5">
    <name type="scientific">Salvia divinorum</name>
    <name type="common">Maria pastora</name>
    <name type="synonym">Diviner's sage</name>
    <dbReference type="NCBI Taxonomy" id="28513"/>
    <lineage>
        <taxon>Eukaryota</taxon>
        <taxon>Viridiplantae</taxon>
        <taxon>Streptophyta</taxon>
        <taxon>Embryophyta</taxon>
        <taxon>Tracheophyta</taxon>
        <taxon>Spermatophyta</taxon>
        <taxon>Magnoliopsida</taxon>
        <taxon>eudicotyledons</taxon>
        <taxon>Gunneridae</taxon>
        <taxon>Pentapetalae</taxon>
        <taxon>asterids</taxon>
        <taxon>lamiids</taxon>
        <taxon>Lamiales</taxon>
        <taxon>Lamiaceae</taxon>
        <taxon>Nepetoideae</taxon>
        <taxon>Mentheae</taxon>
        <taxon>Salviinae</taxon>
        <taxon>Salvia</taxon>
        <taxon>Salvia subgen. Calosphace</taxon>
    </lineage>
</organism>
<evidence type="ECO:0000256" key="1">
    <source>
        <dbReference type="SAM" id="MobiDB-lite"/>
    </source>
</evidence>
<dbReference type="InterPro" id="IPR003604">
    <property type="entry name" value="Matrin/U1-like-C_Znf_C2H2"/>
</dbReference>
<evidence type="ECO:0000259" key="2">
    <source>
        <dbReference type="SMART" id="SM00355"/>
    </source>
</evidence>
<feature type="region of interest" description="Disordered" evidence="1">
    <location>
        <begin position="71"/>
        <end position="224"/>
    </location>
</feature>
<dbReference type="PANTHER" id="PTHR47487">
    <property type="entry name" value="OS06G0651300 PROTEIN-RELATED"/>
    <property type="match status" value="1"/>
</dbReference>
<proteinExistence type="predicted"/>
<evidence type="ECO:0000313" key="5">
    <source>
        <dbReference type="Proteomes" id="UP001567538"/>
    </source>
</evidence>
<feature type="domain" description="U1-type" evidence="3">
    <location>
        <begin position="226"/>
        <end position="260"/>
    </location>
</feature>
<dbReference type="InterPro" id="IPR036236">
    <property type="entry name" value="Znf_C2H2_sf"/>
</dbReference>
<feature type="domain" description="C2H2-type" evidence="2">
    <location>
        <begin position="229"/>
        <end position="253"/>
    </location>
</feature>
<evidence type="ECO:0000259" key="3">
    <source>
        <dbReference type="SMART" id="SM00451"/>
    </source>
</evidence>
<evidence type="ECO:0008006" key="6">
    <source>
        <dbReference type="Google" id="ProtNLM"/>
    </source>
</evidence>